<dbReference type="EMBL" id="MU807308">
    <property type="protein sequence ID" value="KAJ3831672.1"/>
    <property type="molecule type" value="Genomic_DNA"/>
</dbReference>
<evidence type="ECO:0000313" key="2">
    <source>
        <dbReference type="Proteomes" id="UP001163846"/>
    </source>
</evidence>
<comment type="caution">
    <text evidence="1">The sequence shown here is derived from an EMBL/GenBank/DDBJ whole genome shotgun (WGS) entry which is preliminary data.</text>
</comment>
<sequence length="314" mass="34735">MARFALQLVAITFIGIATIEIVYLPTLAAPISAFSEPPVPSSDSLLGQGSQNISGTQCLALEAVELGVPTLDLYDKEPNPVDDDDLFTFELDGVDNRADRVHNDFRLMSISPYGPQTDRHTMLGRRHATGCSDTATFTKSAALARRMIDALKKCINALEPLISSSTFEFIPLIMDASDLKTEAGALHREFASQVALFAKELAVREEEKNDPGPNEENEVRNIQTLHYNSKSLSGTSELLMPSRAVRLLHDATMTHPHLVTSQKYRAEYAQFSVLFQKHVTQIEDYALWCDIHACHAENYSSTKTPVPHHKPLAS</sequence>
<dbReference type="Proteomes" id="UP001163846">
    <property type="component" value="Unassembled WGS sequence"/>
</dbReference>
<accession>A0AA38U3H8</accession>
<keyword evidence="2" id="KW-1185">Reference proteome</keyword>
<dbReference type="AlphaFoldDB" id="A0AA38U3H8"/>
<protein>
    <submittedName>
        <fullName evidence="1">Uncharacterized protein</fullName>
    </submittedName>
</protein>
<name>A0AA38U3H8_9AGAR</name>
<proteinExistence type="predicted"/>
<organism evidence="1 2">
    <name type="scientific">Lentinula raphanica</name>
    <dbReference type="NCBI Taxonomy" id="153919"/>
    <lineage>
        <taxon>Eukaryota</taxon>
        <taxon>Fungi</taxon>
        <taxon>Dikarya</taxon>
        <taxon>Basidiomycota</taxon>
        <taxon>Agaricomycotina</taxon>
        <taxon>Agaricomycetes</taxon>
        <taxon>Agaricomycetidae</taxon>
        <taxon>Agaricales</taxon>
        <taxon>Marasmiineae</taxon>
        <taxon>Omphalotaceae</taxon>
        <taxon>Lentinula</taxon>
    </lineage>
</organism>
<reference evidence="1" key="1">
    <citation type="submission" date="2022-08" db="EMBL/GenBank/DDBJ databases">
        <authorList>
            <consortium name="DOE Joint Genome Institute"/>
            <person name="Min B."/>
            <person name="Riley R."/>
            <person name="Sierra-Patev S."/>
            <person name="Naranjo-Ortiz M."/>
            <person name="Looney B."/>
            <person name="Konkel Z."/>
            <person name="Slot J.C."/>
            <person name="Sakamoto Y."/>
            <person name="Steenwyk J.L."/>
            <person name="Rokas A."/>
            <person name="Carro J."/>
            <person name="Camarero S."/>
            <person name="Ferreira P."/>
            <person name="Molpeceres G."/>
            <person name="Ruiz-Duenas F.J."/>
            <person name="Serrano A."/>
            <person name="Henrissat B."/>
            <person name="Drula E."/>
            <person name="Hughes K.W."/>
            <person name="Mata J.L."/>
            <person name="Ishikawa N.K."/>
            <person name="Vargas-Isla R."/>
            <person name="Ushijima S."/>
            <person name="Smith C.A."/>
            <person name="Ahrendt S."/>
            <person name="Andreopoulos W."/>
            <person name="He G."/>
            <person name="Labutti K."/>
            <person name="Lipzen A."/>
            <person name="Ng V."/>
            <person name="Sandor L."/>
            <person name="Barry K."/>
            <person name="Martinez A.T."/>
            <person name="Xiao Y."/>
            <person name="Gibbons J.G."/>
            <person name="Terashima K."/>
            <person name="Hibbett D.S."/>
            <person name="Grigoriev I.V."/>
        </authorList>
    </citation>
    <scope>NUCLEOTIDE SEQUENCE</scope>
    <source>
        <strain evidence="1">TFB9207</strain>
    </source>
</reference>
<gene>
    <name evidence="1" type="ORF">F5878DRAFT_667315</name>
</gene>
<evidence type="ECO:0000313" key="1">
    <source>
        <dbReference type="EMBL" id="KAJ3831672.1"/>
    </source>
</evidence>